<keyword evidence="3" id="KW-1185">Reference proteome</keyword>
<name>A0A2T7EXU1_9POAL</name>
<evidence type="ECO:0000313" key="3">
    <source>
        <dbReference type="Proteomes" id="UP000244336"/>
    </source>
</evidence>
<protein>
    <submittedName>
        <fullName evidence="2">Uncharacterized protein</fullName>
    </submittedName>
</protein>
<evidence type="ECO:0000313" key="2">
    <source>
        <dbReference type="EMBL" id="PUZ72629.1"/>
    </source>
</evidence>
<reference evidence="2 3" key="1">
    <citation type="submission" date="2018-04" db="EMBL/GenBank/DDBJ databases">
        <title>WGS assembly of Panicum hallii var. hallii HAL2.</title>
        <authorList>
            <person name="Lovell J."/>
            <person name="Jenkins J."/>
            <person name="Lowry D."/>
            <person name="Mamidi S."/>
            <person name="Sreedasyam A."/>
            <person name="Weng X."/>
            <person name="Barry K."/>
            <person name="Bonette J."/>
            <person name="Campitelli B."/>
            <person name="Daum C."/>
            <person name="Gordon S."/>
            <person name="Gould B."/>
            <person name="Lipzen A."/>
            <person name="MacQueen A."/>
            <person name="Palacio-Mejia J."/>
            <person name="Plott C."/>
            <person name="Shakirov E."/>
            <person name="Shu S."/>
            <person name="Yoshinaga Y."/>
            <person name="Zane M."/>
            <person name="Rokhsar D."/>
            <person name="Grimwood J."/>
            <person name="Schmutz J."/>
            <person name="Juenger T."/>
        </authorList>
    </citation>
    <scope>NUCLEOTIDE SEQUENCE [LARGE SCALE GENOMIC DNA]</scope>
    <source>
        <strain evidence="3">cv. HAL2</strain>
    </source>
</reference>
<proteinExistence type="predicted"/>
<gene>
    <name evidence="2" type="ORF">GQ55_2G410100</name>
</gene>
<evidence type="ECO:0000256" key="1">
    <source>
        <dbReference type="SAM" id="MobiDB-lite"/>
    </source>
</evidence>
<feature type="region of interest" description="Disordered" evidence="1">
    <location>
        <begin position="1"/>
        <end position="62"/>
    </location>
</feature>
<accession>A0A2T7EXU1</accession>
<dbReference type="EMBL" id="CM009750">
    <property type="protein sequence ID" value="PUZ72629.1"/>
    <property type="molecule type" value="Genomic_DNA"/>
</dbReference>
<dbReference type="AlphaFoldDB" id="A0A2T7EXU1"/>
<sequence length="73" mass="8006">MICSSLRPEAARPSGSWSPCAASRGRRPRWRQRWRAAQPGGGLGGRPCTPPHSPAGPPPCLPPGRKFCFQYMY</sequence>
<feature type="compositionally biased region" description="Basic residues" evidence="1">
    <location>
        <begin position="24"/>
        <end position="34"/>
    </location>
</feature>
<feature type="compositionally biased region" description="Pro residues" evidence="1">
    <location>
        <begin position="48"/>
        <end position="62"/>
    </location>
</feature>
<dbReference type="Gramene" id="PUZ72629">
    <property type="protein sequence ID" value="PUZ72629"/>
    <property type="gene ID" value="GQ55_2G410100"/>
</dbReference>
<dbReference type="Proteomes" id="UP000244336">
    <property type="component" value="Chromosome 2"/>
</dbReference>
<organism evidence="2 3">
    <name type="scientific">Panicum hallii var. hallii</name>
    <dbReference type="NCBI Taxonomy" id="1504633"/>
    <lineage>
        <taxon>Eukaryota</taxon>
        <taxon>Viridiplantae</taxon>
        <taxon>Streptophyta</taxon>
        <taxon>Embryophyta</taxon>
        <taxon>Tracheophyta</taxon>
        <taxon>Spermatophyta</taxon>
        <taxon>Magnoliopsida</taxon>
        <taxon>Liliopsida</taxon>
        <taxon>Poales</taxon>
        <taxon>Poaceae</taxon>
        <taxon>PACMAD clade</taxon>
        <taxon>Panicoideae</taxon>
        <taxon>Panicodae</taxon>
        <taxon>Paniceae</taxon>
        <taxon>Panicinae</taxon>
        <taxon>Panicum</taxon>
        <taxon>Panicum sect. Panicum</taxon>
    </lineage>
</organism>